<keyword evidence="1" id="KW-0175">Coiled coil</keyword>
<name>A0A420EI65_9ALTE</name>
<protein>
    <recommendedName>
        <fullName evidence="5">DUF5384 family protein</fullName>
    </recommendedName>
</protein>
<keyword evidence="2" id="KW-0732">Signal</keyword>
<accession>A0A420EI65</accession>
<dbReference type="InterPro" id="IPR020231">
    <property type="entry name" value="Uncharacterised_YfgI"/>
</dbReference>
<evidence type="ECO:0000313" key="3">
    <source>
        <dbReference type="EMBL" id="RKF20370.1"/>
    </source>
</evidence>
<feature type="chain" id="PRO_5019351656" description="DUF5384 family protein" evidence="2">
    <location>
        <begin position="21"/>
        <end position="200"/>
    </location>
</feature>
<organism evidence="3 4">
    <name type="scientific">Alginatibacterium sediminis</name>
    <dbReference type="NCBI Taxonomy" id="2164068"/>
    <lineage>
        <taxon>Bacteria</taxon>
        <taxon>Pseudomonadati</taxon>
        <taxon>Pseudomonadota</taxon>
        <taxon>Gammaproteobacteria</taxon>
        <taxon>Alteromonadales</taxon>
        <taxon>Alteromonadaceae</taxon>
        <taxon>Alginatibacterium</taxon>
    </lineage>
</organism>
<keyword evidence="4" id="KW-1185">Reference proteome</keyword>
<dbReference type="EMBL" id="RAQO01000004">
    <property type="protein sequence ID" value="RKF20370.1"/>
    <property type="molecule type" value="Genomic_DNA"/>
</dbReference>
<sequence length="200" mass="22400">MTNKLGLAAIAYMLSFNAAANLESQLGAIHQQEKAEVLRLSNAAEAKRQRALEAENNKLAQQRKQAKAAAEKEARRKLAAQQQQQMQQQKLDAEALSDKNRKLTMEDRLFELELEERRMALDEKKAMSSARVNRADDFIDTDVQLAETAVSAKQAEIDIRKANAAGDNQLKSKVGDALIEEAKNPTEINIQVDNKVKENW</sequence>
<dbReference type="Pfam" id="PF17358">
    <property type="entry name" value="DUF5384"/>
    <property type="match status" value="1"/>
</dbReference>
<evidence type="ECO:0000256" key="1">
    <source>
        <dbReference type="SAM" id="Coils"/>
    </source>
</evidence>
<feature type="signal peptide" evidence="2">
    <location>
        <begin position="1"/>
        <end position="20"/>
    </location>
</feature>
<dbReference type="OrthoDB" id="6573110at2"/>
<dbReference type="Proteomes" id="UP000286482">
    <property type="component" value="Unassembled WGS sequence"/>
</dbReference>
<comment type="caution">
    <text evidence="3">The sequence shown here is derived from an EMBL/GenBank/DDBJ whole genome shotgun (WGS) entry which is preliminary data.</text>
</comment>
<reference evidence="3 4" key="1">
    <citation type="submission" date="2018-09" db="EMBL/GenBank/DDBJ databases">
        <authorList>
            <person name="Wang Z."/>
        </authorList>
    </citation>
    <scope>NUCLEOTIDE SEQUENCE [LARGE SCALE GENOMIC DNA]</scope>
    <source>
        <strain evidence="3 4">ALS 81</strain>
    </source>
</reference>
<evidence type="ECO:0000256" key="2">
    <source>
        <dbReference type="SAM" id="SignalP"/>
    </source>
</evidence>
<dbReference type="AlphaFoldDB" id="A0A420EI65"/>
<evidence type="ECO:0008006" key="5">
    <source>
        <dbReference type="Google" id="ProtNLM"/>
    </source>
</evidence>
<gene>
    <name evidence="3" type="ORF">DBZ36_08000</name>
</gene>
<feature type="coiled-coil region" evidence="1">
    <location>
        <begin position="37"/>
        <end position="106"/>
    </location>
</feature>
<dbReference type="RefSeq" id="WP_120354374.1">
    <property type="nucleotide sequence ID" value="NZ_RAQO01000004.1"/>
</dbReference>
<proteinExistence type="predicted"/>
<evidence type="ECO:0000313" key="4">
    <source>
        <dbReference type="Proteomes" id="UP000286482"/>
    </source>
</evidence>